<evidence type="ECO:0008006" key="4">
    <source>
        <dbReference type="Google" id="ProtNLM"/>
    </source>
</evidence>
<evidence type="ECO:0000313" key="3">
    <source>
        <dbReference type="Proteomes" id="UP000289738"/>
    </source>
</evidence>
<feature type="compositionally biased region" description="Basic and acidic residues" evidence="1">
    <location>
        <begin position="307"/>
        <end position="316"/>
    </location>
</feature>
<dbReference type="PANTHER" id="PTHR33067">
    <property type="entry name" value="RNA-DIRECTED DNA POLYMERASE-RELATED"/>
    <property type="match status" value="1"/>
</dbReference>
<gene>
    <name evidence="2" type="ORF">Ahy_B10g103627</name>
</gene>
<reference evidence="2 3" key="1">
    <citation type="submission" date="2019-01" db="EMBL/GenBank/DDBJ databases">
        <title>Sequencing of cultivated peanut Arachis hypogaea provides insights into genome evolution and oil improvement.</title>
        <authorList>
            <person name="Chen X."/>
        </authorList>
    </citation>
    <scope>NUCLEOTIDE SEQUENCE [LARGE SCALE GENOMIC DNA]</scope>
    <source>
        <strain evidence="3">cv. Fuhuasheng</strain>
        <tissue evidence="2">Leaves</tissue>
    </source>
</reference>
<dbReference type="EMBL" id="SDMP01000020">
    <property type="protein sequence ID" value="RYQ84376.1"/>
    <property type="molecule type" value="Genomic_DNA"/>
</dbReference>
<dbReference type="AlphaFoldDB" id="A0A444X3R9"/>
<dbReference type="InterPro" id="IPR021109">
    <property type="entry name" value="Peptidase_aspartic_dom_sf"/>
</dbReference>
<dbReference type="Proteomes" id="UP000289738">
    <property type="component" value="Chromosome B10"/>
</dbReference>
<dbReference type="PANTHER" id="PTHR33067:SF39">
    <property type="entry name" value="TRANSCRIPTION FACTOR INTERACTOR AND REGULATOR CCHC(ZN) FAMILY"/>
    <property type="match status" value="1"/>
</dbReference>
<feature type="region of interest" description="Disordered" evidence="1">
    <location>
        <begin position="305"/>
        <end position="346"/>
    </location>
</feature>
<protein>
    <recommendedName>
        <fullName evidence="4">Aspartic peptidase DDI1-type domain-containing protein</fullName>
    </recommendedName>
</protein>
<dbReference type="Gene3D" id="2.40.70.10">
    <property type="entry name" value="Acid Proteases"/>
    <property type="match status" value="1"/>
</dbReference>
<keyword evidence="3" id="KW-1185">Reference proteome</keyword>
<name>A0A444X3R9_ARAHY</name>
<organism evidence="2 3">
    <name type="scientific">Arachis hypogaea</name>
    <name type="common">Peanut</name>
    <dbReference type="NCBI Taxonomy" id="3818"/>
    <lineage>
        <taxon>Eukaryota</taxon>
        <taxon>Viridiplantae</taxon>
        <taxon>Streptophyta</taxon>
        <taxon>Embryophyta</taxon>
        <taxon>Tracheophyta</taxon>
        <taxon>Spermatophyta</taxon>
        <taxon>Magnoliopsida</taxon>
        <taxon>eudicotyledons</taxon>
        <taxon>Gunneridae</taxon>
        <taxon>Pentapetalae</taxon>
        <taxon>rosids</taxon>
        <taxon>fabids</taxon>
        <taxon>Fabales</taxon>
        <taxon>Fabaceae</taxon>
        <taxon>Papilionoideae</taxon>
        <taxon>50 kb inversion clade</taxon>
        <taxon>dalbergioids sensu lato</taxon>
        <taxon>Dalbergieae</taxon>
        <taxon>Pterocarpus clade</taxon>
        <taxon>Arachis</taxon>
    </lineage>
</organism>
<feature type="region of interest" description="Disordered" evidence="1">
    <location>
        <begin position="1"/>
        <end position="29"/>
    </location>
</feature>
<evidence type="ECO:0000256" key="1">
    <source>
        <dbReference type="SAM" id="MobiDB-lite"/>
    </source>
</evidence>
<evidence type="ECO:0000313" key="2">
    <source>
        <dbReference type="EMBL" id="RYQ84376.1"/>
    </source>
</evidence>
<accession>A0A444X3R9</accession>
<proteinExistence type="predicted"/>
<sequence length="422" mass="47815">MITISDKGTEEELNKPLEQPGDTSAEKQEECHQETKITQKEILNLYAPFPQRLKGGVEKRIYSKFLDMFASLHVNIPFIKALQQMPSYIKCMKELLTRKSSLKGGQTIVMNKECSALIQPELPKKIKDPGSFHIPCAIGDTLIDKGLCDLGASINLMLLSLMKKLQIIELIPTDVVIRLADKTKKQVVGVVEKVLVKVGNYFLPTDFVILEIEESHLHPIILGRPFLATARALIDVERGELILRIHDEQLTFNVFKPSQEADQENREPRGEHDKALVEETSIETQAVHLGIPLDDEQDSQQLSQLKENQEEPKPPKSYETSNKISLEKEATKSMATSKETNKKAPRRWRNKKIPIEDFSPGDKVISAYFPVIPPHLPTIPSQLPKVFTINRILSLEHVEILDEANGDRFTTWGEDLKHYQPP</sequence>
<comment type="caution">
    <text evidence="2">The sequence shown here is derived from an EMBL/GenBank/DDBJ whole genome shotgun (WGS) entry which is preliminary data.</text>
</comment>